<dbReference type="EMBL" id="JAGEOJ010000003">
    <property type="protein sequence ID" value="MBO2446998.1"/>
    <property type="molecule type" value="Genomic_DNA"/>
</dbReference>
<keyword evidence="3" id="KW-0732">Signal</keyword>
<feature type="chain" id="PRO_5038460162" description="WD40 repeat domain-containing protein" evidence="3">
    <location>
        <begin position="25"/>
        <end position="372"/>
    </location>
</feature>
<dbReference type="AlphaFoldDB" id="A0A939P7I8"/>
<gene>
    <name evidence="4" type="ORF">J4573_07845</name>
</gene>
<evidence type="ECO:0008006" key="6">
    <source>
        <dbReference type="Google" id="ProtNLM"/>
    </source>
</evidence>
<feature type="transmembrane region" description="Helical" evidence="2">
    <location>
        <begin position="326"/>
        <end position="347"/>
    </location>
</feature>
<feature type="region of interest" description="Disordered" evidence="1">
    <location>
        <begin position="32"/>
        <end position="57"/>
    </location>
</feature>
<reference evidence="4" key="1">
    <citation type="submission" date="2021-03" db="EMBL/GenBank/DDBJ databases">
        <authorList>
            <person name="Kanchanasin P."/>
            <person name="Saeng-In P."/>
            <person name="Phongsopitanun W."/>
            <person name="Yuki M."/>
            <person name="Kudo T."/>
            <person name="Ohkuma M."/>
            <person name="Tanasupawat S."/>
        </authorList>
    </citation>
    <scope>NUCLEOTIDE SEQUENCE</scope>
    <source>
        <strain evidence="4">GKU 128</strain>
    </source>
</reference>
<accession>A0A939P7I8</accession>
<protein>
    <recommendedName>
        <fullName evidence="6">WD40 repeat domain-containing protein</fullName>
    </recommendedName>
</protein>
<keyword evidence="5" id="KW-1185">Reference proteome</keyword>
<feature type="compositionally biased region" description="Low complexity" evidence="1">
    <location>
        <begin position="32"/>
        <end position="55"/>
    </location>
</feature>
<evidence type="ECO:0000313" key="4">
    <source>
        <dbReference type="EMBL" id="MBO2446998.1"/>
    </source>
</evidence>
<name>A0A939P7I8_9ACTN</name>
<dbReference type="RefSeq" id="WP_208254605.1">
    <property type="nucleotide sequence ID" value="NZ_JAGEOJ010000003.1"/>
</dbReference>
<feature type="region of interest" description="Disordered" evidence="1">
    <location>
        <begin position="291"/>
        <end position="322"/>
    </location>
</feature>
<proteinExistence type="predicted"/>
<organism evidence="4 5">
    <name type="scientific">Actinomadura barringtoniae</name>
    <dbReference type="NCBI Taxonomy" id="1427535"/>
    <lineage>
        <taxon>Bacteria</taxon>
        <taxon>Bacillati</taxon>
        <taxon>Actinomycetota</taxon>
        <taxon>Actinomycetes</taxon>
        <taxon>Streptosporangiales</taxon>
        <taxon>Thermomonosporaceae</taxon>
        <taxon>Actinomadura</taxon>
    </lineage>
</organism>
<feature type="signal peptide" evidence="3">
    <location>
        <begin position="1"/>
        <end position="24"/>
    </location>
</feature>
<evidence type="ECO:0000256" key="1">
    <source>
        <dbReference type="SAM" id="MobiDB-lite"/>
    </source>
</evidence>
<comment type="caution">
    <text evidence="4">The sequence shown here is derived from an EMBL/GenBank/DDBJ whole genome shotgun (WGS) entry which is preliminary data.</text>
</comment>
<dbReference type="Proteomes" id="UP000669179">
    <property type="component" value="Unassembled WGS sequence"/>
</dbReference>
<keyword evidence="2" id="KW-0472">Membrane</keyword>
<keyword evidence="2" id="KW-1133">Transmembrane helix</keyword>
<evidence type="ECO:0000256" key="3">
    <source>
        <dbReference type="SAM" id="SignalP"/>
    </source>
</evidence>
<evidence type="ECO:0000256" key="2">
    <source>
        <dbReference type="SAM" id="Phobius"/>
    </source>
</evidence>
<keyword evidence="2" id="KW-0812">Transmembrane</keyword>
<feature type="region of interest" description="Disordered" evidence="1">
    <location>
        <begin position="352"/>
        <end position="372"/>
    </location>
</feature>
<feature type="compositionally biased region" description="Low complexity" evidence="1">
    <location>
        <begin position="352"/>
        <end position="364"/>
    </location>
</feature>
<evidence type="ECO:0000313" key="5">
    <source>
        <dbReference type="Proteomes" id="UP000669179"/>
    </source>
</evidence>
<sequence>MRAQHRGTRWCVAVLAAVTFVVCAAVPVAAASPAAPTPTPSSGVTASTTSASGSALRWTDPHLTSPGGLSAGITHPDVWWTFDAQAAHTRLIALDSRGRTVATYLLQGVTHWNALTVVKSGSAAELVLADLTKGQSEAGLVTLYRVDEPAHLGTGTLAVKSYRLKYPDGGHDAATLLASPSDGRLYIVSRSTVAAAVFALPGALGPEVNKLTRLRKLPFGVRAGTFTPDGRVVLRTAADIRIMNTIRDPELAGTIKTSRAVGDAIGAAADGRSVIVADKGQRSARTVRLPASKGKTPLAGATTPVSDNGSSPFDFTGGPSGPPGGMLGTGALIGLVVLGMLGGLLYVRGRRTAPGGARAAARQSTRGRRRRR</sequence>